<dbReference type="PANTHER" id="PTHR11926:SF744">
    <property type="entry name" value="GLYCOSYLTRANSFERASE"/>
    <property type="match status" value="1"/>
</dbReference>
<dbReference type="InterPro" id="IPR002213">
    <property type="entry name" value="UDP_glucos_trans"/>
</dbReference>
<dbReference type="InterPro" id="IPR035595">
    <property type="entry name" value="UDP_glycos_trans_CS"/>
</dbReference>
<dbReference type="PROSITE" id="PS00375">
    <property type="entry name" value="UDPGT"/>
    <property type="match status" value="1"/>
</dbReference>
<name>A0A0E0MF67_ORYPU</name>
<evidence type="ECO:0000313" key="7">
    <source>
        <dbReference type="Proteomes" id="UP000026962"/>
    </source>
</evidence>
<dbReference type="EC" id="2.4.1.-" evidence="5"/>
<dbReference type="AlphaFoldDB" id="A0A0E0MF67"/>
<dbReference type="OMA" id="FDIYYNY"/>
<keyword evidence="2 4" id="KW-0328">Glycosyltransferase</keyword>
<dbReference type="GO" id="GO:0080043">
    <property type="term" value="F:quercetin 3-O-glucosyltransferase activity"/>
    <property type="evidence" value="ECO:0007669"/>
    <property type="project" value="TreeGrafter"/>
</dbReference>
<evidence type="ECO:0000256" key="5">
    <source>
        <dbReference type="RuleBase" id="RU362057"/>
    </source>
</evidence>
<reference evidence="6" key="2">
    <citation type="submission" date="2018-05" db="EMBL/GenBank/DDBJ databases">
        <title>OpunRS2 (Oryza punctata Reference Sequence Version 2).</title>
        <authorList>
            <person name="Zhang J."/>
            <person name="Kudrna D."/>
            <person name="Lee S."/>
            <person name="Talag J."/>
            <person name="Welchert J."/>
            <person name="Wing R.A."/>
        </authorList>
    </citation>
    <scope>NUCLEOTIDE SEQUENCE [LARGE SCALE GENOMIC DNA]</scope>
</reference>
<dbReference type="Pfam" id="PF00201">
    <property type="entry name" value="UDPGT"/>
    <property type="match status" value="1"/>
</dbReference>
<reference evidence="6" key="1">
    <citation type="submission" date="2015-04" db="UniProtKB">
        <authorList>
            <consortium name="EnsemblPlants"/>
        </authorList>
    </citation>
    <scope>IDENTIFICATION</scope>
</reference>
<sequence length="512" mass="54205">MHFLIVSGAAQGQITPARRLARALVAAAAEPGVIRATLAVPLSALRRMFPGKAAGAADGEGAVVLSDGAGVDYAAFTDGFDDGFQPERCDGAAFVGRLQLVGPASLARLAGTLRARGRPVTCVVYTLLLPFAAAVARDLDVPAYFFWTMPAAVLSVYYHYFHGRHGLVDAAAGVRDDPNRRVEIPGLEFLRSRDLPSLLTGPSPYLPAFREMFHVVEATAAASCHGQSGAKPQVLVNTFDALEPKALASVPGIDLIPVGPMVIDTEADDGGDLFEQDDDARYMQWLDKQQDASVVYVAFGSLAVLSPRQLEEIRHCLEVTGRPFLWVVRRDNRDGGGAATVLQLAAPPAGGMVVEWCSQARVLAHRAVGCFVTHCGWNSTLETVACGVPAVMAPQWSDQATNARMAEARWGVGVRAEAAADGTVLSSELASGIDAIMGDSDGARAIRRRARQWKVRAAMALGATAADTEVDGDGDGDSTAARKLRQFVQAVAESGSASKSKQGRVNWRAAWA</sequence>
<dbReference type="HOGENOM" id="CLU_001724_0_1_1"/>
<organism evidence="6">
    <name type="scientific">Oryza punctata</name>
    <name type="common">Red rice</name>
    <dbReference type="NCBI Taxonomy" id="4537"/>
    <lineage>
        <taxon>Eukaryota</taxon>
        <taxon>Viridiplantae</taxon>
        <taxon>Streptophyta</taxon>
        <taxon>Embryophyta</taxon>
        <taxon>Tracheophyta</taxon>
        <taxon>Spermatophyta</taxon>
        <taxon>Magnoliopsida</taxon>
        <taxon>Liliopsida</taxon>
        <taxon>Poales</taxon>
        <taxon>Poaceae</taxon>
        <taxon>BOP clade</taxon>
        <taxon>Oryzoideae</taxon>
        <taxon>Oryzeae</taxon>
        <taxon>Oryzinae</taxon>
        <taxon>Oryza</taxon>
    </lineage>
</organism>
<evidence type="ECO:0000313" key="6">
    <source>
        <dbReference type="EnsemblPlants" id="OPUNC11G10550.1"/>
    </source>
</evidence>
<dbReference type="eggNOG" id="KOG1192">
    <property type="taxonomic scope" value="Eukaryota"/>
</dbReference>
<dbReference type="EnsemblPlants" id="OPUNC11G10550.1">
    <property type="protein sequence ID" value="OPUNC11G10550.1"/>
    <property type="gene ID" value="OPUNC11G10550"/>
</dbReference>
<dbReference type="PANTHER" id="PTHR11926">
    <property type="entry name" value="GLUCOSYL/GLUCURONOSYL TRANSFERASES"/>
    <property type="match status" value="1"/>
</dbReference>
<dbReference type="Proteomes" id="UP000026962">
    <property type="component" value="Chromosome 11"/>
</dbReference>
<dbReference type="SUPFAM" id="SSF53756">
    <property type="entry name" value="UDP-Glycosyltransferase/glycogen phosphorylase"/>
    <property type="match status" value="1"/>
</dbReference>
<proteinExistence type="inferred from homology"/>
<dbReference type="GO" id="GO:0080044">
    <property type="term" value="F:quercetin 7-O-glucosyltransferase activity"/>
    <property type="evidence" value="ECO:0007669"/>
    <property type="project" value="TreeGrafter"/>
</dbReference>
<evidence type="ECO:0000256" key="2">
    <source>
        <dbReference type="ARBA" id="ARBA00022676"/>
    </source>
</evidence>
<keyword evidence="7" id="KW-1185">Reference proteome</keyword>
<accession>A0A0E0MF67</accession>
<protein>
    <recommendedName>
        <fullName evidence="5">Glycosyltransferase</fullName>
        <ecNumber evidence="5">2.4.1.-</ecNumber>
    </recommendedName>
</protein>
<evidence type="ECO:0000256" key="4">
    <source>
        <dbReference type="RuleBase" id="RU003718"/>
    </source>
</evidence>
<evidence type="ECO:0000256" key="1">
    <source>
        <dbReference type="ARBA" id="ARBA00009995"/>
    </source>
</evidence>
<dbReference type="Gramene" id="OPUNC11G10550.1">
    <property type="protein sequence ID" value="OPUNC11G10550.1"/>
    <property type="gene ID" value="OPUNC11G10550"/>
</dbReference>
<keyword evidence="3 4" id="KW-0808">Transferase</keyword>
<dbReference type="FunFam" id="3.40.50.2000:FF:000078">
    <property type="entry name" value="Glycosyltransferase"/>
    <property type="match status" value="1"/>
</dbReference>
<evidence type="ECO:0000256" key="3">
    <source>
        <dbReference type="ARBA" id="ARBA00022679"/>
    </source>
</evidence>
<comment type="similarity">
    <text evidence="1 4">Belongs to the UDP-glycosyltransferase family.</text>
</comment>
<dbReference type="Gene3D" id="3.40.50.2000">
    <property type="entry name" value="Glycogen Phosphorylase B"/>
    <property type="match status" value="2"/>
</dbReference>
<dbReference type="CDD" id="cd03784">
    <property type="entry name" value="GT1_Gtf-like"/>
    <property type="match status" value="1"/>
</dbReference>